<evidence type="ECO:0000256" key="3">
    <source>
        <dbReference type="ARBA" id="ARBA00022475"/>
    </source>
</evidence>
<dbReference type="GO" id="GO:0055085">
    <property type="term" value="P:transmembrane transport"/>
    <property type="evidence" value="ECO:0007669"/>
    <property type="project" value="InterPro"/>
</dbReference>
<feature type="transmembrane region" description="Helical" evidence="7">
    <location>
        <begin position="281"/>
        <end position="300"/>
    </location>
</feature>
<feature type="transmembrane region" description="Helical" evidence="7">
    <location>
        <begin position="146"/>
        <end position="167"/>
    </location>
</feature>
<feature type="transmembrane region" description="Helical" evidence="7">
    <location>
        <begin position="221"/>
        <end position="244"/>
    </location>
</feature>
<evidence type="ECO:0000313" key="11">
    <source>
        <dbReference type="Proteomes" id="UP000216300"/>
    </source>
</evidence>
<comment type="subcellular location">
    <subcellularLocation>
        <location evidence="1 7">Cell membrane</location>
        <topology evidence="1 7">Multi-pass membrane protein</topology>
    </subcellularLocation>
</comment>
<feature type="domain" description="ABC transmembrane type-1" evidence="9">
    <location>
        <begin position="111"/>
        <end position="300"/>
    </location>
</feature>
<dbReference type="PANTHER" id="PTHR43744">
    <property type="entry name" value="ABC TRANSPORTER PERMEASE PROTEIN MG189-RELATED-RELATED"/>
    <property type="match status" value="1"/>
</dbReference>
<comment type="caution">
    <text evidence="10">The sequence shown here is derived from an EMBL/GenBank/DDBJ whole genome shotgun (WGS) entry which is preliminary data.</text>
</comment>
<feature type="transmembrane region" description="Helical" evidence="7">
    <location>
        <begin position="110"/>
        <end position="134"/>
    </location>
</feature>
<dbReference type="CDD" id="cd06261">
    <property type="entry name" value="TM_PBP2"/>
    <property type="match status" value="1"/>
</dbReference>
<feature type="transmembrane region" description="Helical" evidence="7">
    <location>
        <begin position="53"/>
        <end position="75"/>
    </location>
</feature>
<dbReference type="InterPro" id="IPR035906">
    <property type="entry name" value="MetI-like_sf"/>
</dbReference>
<keyword evidence="4 7" id="KW-0812">Transmembrane</keyword>
<feature type="compositionally biased region" description="Low complexity" evidence="8">
    <location>
        <begin position="7"/>
        <end position="18"/>
    </location>
</feature>
<dbReference type="SUPFAM" id="SSF161098">
    <property type="entry name" value="MetI-like"/>
    <property type="match status" value="1"/>
</dbReference>
<dbReference type="PANTHER" id="PTHR43744:SF12">
    <property type="entry name" value="ABC TRANSPORTER PERMEASE PROTEIN MG189-RELATED"/>
    <property type="match status" value="1"/>
</dbReference>
<feature type="compositionally biased region" description="Basic and acidic residues" evidence="8">
    <location>
        <begin position="21"/>
        <end position="31"/>
    </location>
</feature>
<reference evidence="10 11" key="1">
    <citation type="submission" date="2017-07" db="EMBL/GenBank/DDBJ databases">
        <title>Draft whole genome sequences of clinical Proprionibacteriaceae strains.</title>
        <authorList>
            <person name="Bernier A.-M."/>
            <person name="Bernard K."/>
            <person name="Domingo M.-C."/>
        </authorList>
    </citation>
    <scope>NUCLEOTIDE SEQUENCE [LARGE SCALE GENOMIC DNA]</scope>
    <source>
        <strain evidence="10 11">NML 150081</strain>
    </source>
</reference>
<feature type="region of interest" description="Disordered" evidence="8">
    <location>
        <begin position="1"/>
        <end position="31"/>
    </location>
</feature>
<evidence type="ECO:0000256" key="4">
    <source>
        <dbReference type="ARBA" id="ARBA00022692"/>
    </source>
</evidence>
<evidence type="ECO:0000256" key="1">
    <source>
        <dbReference type="ARBA" id="ARBA00004651"/>
    </source>
</evidence>
<dbReference type="PROSITE" id="PS50928">
    <property type="entry name" value="ABC_TM1"/>
    <property type="match status" value="1"/>
</dbReference>
<proteinExistence type="inferred from homology"/>
<keyword evidence="3" id="KW-1003">Cell membrane</keyword>
<comment type="similarity">
    <text evidence="7">Belongs to the binding-protein-dependent transport system permease family.</text>
</comment>
<dbReference type="GO" id="GO:0005886">
    <property type="term" value="C:plasma membrane"/>
    <property type="evidence" value="ECO:0007669"/>
    <property type="project" value="UniProtKB-SubCell"/>
</dbReference>
<evidence type="ECO:0000313" key="10">
    <source>
        <dbReference type="EMBL" id="OYN92429.1"/>
    </source>
</evidence>
<dbReference type="RefSeq" id="WP_094452398.1">
    <property type="nucleotide sequence ID" value="NZ_NMVJ01000001.1"/>
</dbReference>
<dbReference type="InterPro" id="IPR000515">
    <property type="entry name" value="MetI-like"/>
</dbReference>
<name>A0A255ELL3_9ACTN</name>
<evidence type="ECO:0000256" key="7">
    <source>
        <dbReference type="RuleBase" id="RU363032"/>
    </source>
</evidence>
<keyword evidence="6 7" id="KW-0472">Membrane</keyword>
<keyword evidence="11" id="KW-1185">Reference proteome</keyword>
<evidence type="ECO:0000256" key="2">
    <source>
        <dbReference type="ARBA" id="ARBA00022448"/>
    </source>
</evidence>
<gene>
    <name evidence="10" type="ORF">CGZ91_02745</name>
</gene>
<dbReference type="OrthoDB" id="61122at2"/>
<dbReference type="Proteomes" id="UP000216300">
    <property type="component" value="Unassembled WGS sequence"/>
</dbReference>
<keyword evidence="2 7" id="KW-0813">Transport</keyword>
<keyword evidence="5 7" id="KW-1133">Transmembrane helix</keyword>
<accession>A0A255ELL3</accession>
<evidence type="ECO:0000259" key="9">
    <source>
        <dbReference type="PROSITE" id="PS50928"/>
    </source>
</evidence>
<dbReference type="Gene3D" id="1.10.3720.10">
    <property type="entry name" value="MetI-like"/>
    <property type="match status" value="1"/>
</dbReference>
<sequence>MSSNDQGTDVGTTTDVAASKQEARRTSKDIKSHQRKSWTSVSGSPAGWTITRYILLTVVALVVLVPLTLTVLASFKTQGELGRRPPNVLPDNFTLDNYIGAFQQFDFPIYLMNSTIVTIAATLLTVVVNTMCAYGLAKYNFRGRDVLFLLVLATIMVPLQVILISVYQVAAQLGLVNTLLGLIIPPAATPTGVFLLRQYMLGIPDELIEAARMDGASEFGIFLRVVIPLCGPAIAVVTIFSVMWRWNDFLWPLVISQQERLYTLPVALAQFNSREAVPFNYILAMSVVSMIPVIIIFLFLQRQIVTGISNTGMK</sequence>
<dbReference type="Pfam" id="PF00528">
    <property type="entry name" value="BPD_transp_1"/>
    <property type="match status" value="1"/>
</dbReference>
<protein>
    <submittedName>
        <fullName evidence="10">Sugar ABC transporter permease</fullName>
    </submittedName>
</protein>
<evidence type="ECO:0000256" key="6">
    <source>
        <dbReference type="ARBA" id="ARBA00023136"/>
    </source>
</evidence>
<organism evidence="10 11">
    <name type="scientific">Parenemella sanctibonifatiensis</name>
    <dbReference type="NCBI Taxonomy" id="2016505"/>
    <lineage>
        <taxon>Bacteria</taxon>
        <taxon>Bacillati</taxon>
        <taxon>Actinomycetota</taxon>
        <taxon>Actinomycetes</taxon>
        <taxon>Propionibacteriales</taxon>
        <taxon>Propionibacteriaceae</taxon>
        <taxon>Parenemella</taxon>
    </lineage>
</organism>
<dbReference type="AlphaFoldDB" id="A0A255ELL3"/>
<dbReference type="EMBL" id="NMVJ01000001">
    <property type="protein sequence ID" value="OYN92429.1"/>
    <property type="molecule type" value="Genomic_DNA"/>
</dbReference>
<evidence type="ECO:0000256" key="5">
    <source>
        <dbReference type="ARBA" id="ARBA00022989"/>
    </source>
</evidence>
<evidence type="ECO:0000256" key="8">
    <source>
        <dbReference type="SAM" id="MobiDB-lite"/>
    </source>
</evidence>
<feature type="transmembrane region" description="Helical" evidence="7">
    <location>
        <begin position="179"/>
        <end position="200"/>
    </location>
</feature>